<evidence type="ECO:0000313" key="3">
    <source>
        <dbReference type="Proteomes" id="UP001377692"/>
    </source>
</evidence>
<sequence length="81" mass="8980">MAKPHDWNDWAGGLTLVLQTIVYVPLLYVILMPWLCLVLVKLEKTPLFPGFFHAMASTGWLVASGIVGSVVLFVVILSLLR</sequence>
<evidence type="ECO:0000313" key="2">
    <source>
        <dbReference type="EMBL" id="MEJ5908330.1"/>
    </source>
</evidence>
<dbReference type="RefSeq" id="WP_339551460.1">
    <property type="nucleotide sequence ID" value="NZ_JBBHLD010000048.1"/>
</dbReference>
<organism evidence="2 3">
    <name type="scientific">Pseudomonas kermanshahensis</name>
    <dbReference type="NCBI Taxonomy" id="2745482"/>
    <lineage>
        <taxon>Bacteria</taxon>
        <taxon>Pseudomonadati</taxon>
        <taxon>Pseudomonadota</taxon>
        <taxon>Gammaproteobacteria</taxon>
        <taxon>Pseudomonadales</taxon>
        <taxon>Pseudomonadaceae</taxon>
        <taxon>Pseudomonas</taxon>
    </lineage>
</organism>
<dbReference type="EMBL" id="JBBHLD010000048">
    <property type="protein sequence ID" value="MEJ5908330.1"/>
    <property type="molecule type" value="Genomic_DNA"/>
</dbReference>
<evidence type="ECO:0000256" key="1">
    <source>
        <dbReference type="SAM" id="Phobius"/>
    </source>
</evidence>
<dbReference type="Proteomes" id="UP001377692">
    <property type="component" value="Unassembled WGS sequence"/>
</dbReference>
<gene>
    <name evidence="2" type="ORF">V7V80_27005</name>
</gene>
<keyword evidence="1" id="KW-1133">Transmembrane helix</keyword>
<accession>A0ABU8REM4</accession>
<protein>
    <submittedName>
        <fullName evidence="2">Uncharacterized protein</fullName>
    </submittedName>
</protein>
<keyword evidence="1" id="KW-0472">Membrane</keyword>
<keyword evidence="3" id="KW-1185">Reference proteome</keyword>
<proteinExistence type="predicted"/>
<reference evidence="2 3" key="1">
    <citation type="submission" date="2024-02" db="EMBL/GenBank/DDBJ databases">
        <title>Identification of pathogenicity and growth-promoting functions of Pseudomonas putida variants.</title>
        <authorList>
            <person name="Sun J."/>
        </authorList>
    </citation>
    <scope>NUCLEOTIDE SEQUENCE [LARGE SCALE GENOMIC DNA]</scope>
    <source>
        <strain evidence="2 3">A04</strain>
    </source>
</reference>
<feature type="transmembrane region" description="Helical" evidence="1">
    <location>
        <begin position="21"/>
        <end position="40"/>
    </location>
</feature>
<feature type="transmembrane region" description="Helical" evidence="1">
    <location>
        <begin position="60"/>
        <end position="80"/>
    </location>
</feature>
<comment type="caution">
    <text evidence="2">The sequence shown here is derived from an EMBL/GenBank/DDBJ whole genome shotgun (WGS) entry which is preliminary data.</text>
</comment>
<keyword evidence="1" id="KW-0812">Transmembrane</keyword>
<name>A0ABU8REM4_9PSED</name>